<dbReference type="AlphaFoldDB" id="A0A1G2M1N2"/>
<evidence type="ECO:0000313" key="3">
    <source>
        <dbReference type="Proteomes" id="UP000178873"/>
    </source>
</evidence>
<proteinExistence type="predicted"/>
<protein>
    <submittedName>
        <fullName evidence="2">Uncharacterized protein</fullName>
    </submittedName>
</protein>
<evidence type="ECO:0000313" key="2">
    <source>
        <dbReference type="EMBL" id="OHA17723.1"/>
    </source>
</evidence>
<keyword evidence="1" id="KW-0472">Membrane</keyword>
<reference evidence="2 3" key="1">
    <citation type="journal article" date="2016" name="Nat. Commun.">
        <title>Thousands of microbial genomes shed light on interconnected biogeochemical processes in an aquifer system.</title>
        <authorList>
            <person name="Anantharaman K."/>
            <person name="Brown C.T."/>
            <person name="Hug L.A."/>
            <person name="Sharon I."/>
            <person name="Castelle C.J."/>
            <person name="Probst A.J."/>
            <person name="Thomas B.C."/>
            <person name="Singh A."/>
            <person name="Wilkins M.J."/>
            <person name="Karaoz U."/>
            <person name="Brodie E.L."/>
            <person name="Williams K.H."/>
            <person name="Hubbard S.S."/>
            <person name="Banfield J.F."/>
        </authorList>
    </citation>
    <scope>NUCLEOTIDE SEQUENCE [LARGE SCALE GENOMIC DNA]</scope>
</reference>
<keyword evidence="1" id="KW-0812">Transmembrane</keyword>
<organism evidence="2 3">
    <name type="scientific">Candidatus Taylorbacteria bacterium RIFCSPHIGHO2_01_FULL_46_22b</name>
    <dbReference type="NCBI Taxonomy" id="1802301"/>
    <lineage>
        <taxon>Bacteria</taxon>
        <taxon>Candidatus Tayloriibacteriota</taxon>
    </lineage>
</organism>
<dbReference type="EMBL" id="MHRF01000013">
    <property type="protein sequence ID" value="OHA17723.1"/>
    <property type="molecule type" value="Genomic_DNA"/>
</dbReference>
<evidence type="ECO:0000256" key="1">
    <source>
        <dbReference type="SAM" id="Phobius"/>
    </source>
</evidence>
<comment type="caution">
    <text evidence="2">The sequence shown here is derived from an EMBL/GenBank/DDBJ whole genome shotgun (WGS) entry which is preliminary data.</text>
</comment>
<sequence>MRIALRTKIILGAFVSVFLVGSAFFAFLFKDQTRGEFVTCTKEALMCQDGSHVGRVAPRCQFSACPNQQPFIKGMLRQNSEGFTLILPAPEIGGGTEVNYVMPLVIKESSTLGELVGKNVKAFGTFTEGNIFSVDRLELLEGDAGDPTIGEVGVGKSAVINGVRITLNSVVQESRCPIDEQCMEGGGITVNVTLKSNTDTETRNMASDEVPLAFDSYRISIEEINPPRKSGSDPVPESYVLKFKVVSN</sequence>
<accession>A0A1G2M1N2</accession>
<feature type="transmembrane region" description="Helical" evidence="1">
    <location>
        <begin position="9"/>
        <end position="29"/>
    </location>
</feature>
<dbReference type="Proteomes" id="UP000178873">
    <property type="component" value="Unassembled WGS sequence"/>
</dbReference>
<name>A0A1G2M1N2_9BACT</name>
<gene>
    <name evidence="2" type="ORF">A2664_03870</name>
</gene>
<keyword evidence="1" id="KW-1133">Transmembrane helix</keyword>
<dbReference type="STRING" id="1802301.A2664_03870"/>